<keyword evidence="1" id="KW-0472">Membrane</keyword>
<reference evidence="2" key="1">
    <citation type="submission" date="2021-01" db="EMBL/GenBank/DDBJ databases">
        <authorList>
            <person name="Corre E."/>
            <person name="Pelletier E."/>
            <person name="Niang G."/>
            <person name="Scheremetjew M."/>
            <person name="Finn R."/>
            <person name="Kale V."/>
            <person name="Holt S."/>
            <person name="Cochrane G."/>
            <person name="Meng A."/>
            <person name="Brown T."/>
            <person name="Cohen L."/>
        </authorList>
    </citation>
    <scope>NUCLEOTIDE SEQUENCE</scope>
    <source>
        <strain evidence="2">B650</strain>
    </source>
</reference>
<proteinExistence type="predicted"/>
<feature type="transmembrane region" description="Helical" evidence="1">
    <location>
        <begin position="74"/>
        <end position="95"/>
    </location>
</feature>
<keyword evidence="1" id="KW-1133">Transmembrane helix</keyword>
<name>A0A7S2NYR5_9STRA</name>
<feature type="transmembrane region" description="Helical" evidence="1">
    <location>
        <begin position="101"/>
        <end position="124"/>
    </location>
</feature>
<gene>
    <name evidence="2" type="ORF">LDAN0321_LOCUS5196</name>
</gene>
<dbReference type="AlphaFoldDB" id="A0A7S2NYR5"/>
<feature type="transmembrane region" description="Helical" evidence="1">
    <location>
        <begin position="194"/>
        <end position="215"/>
    </location>
</feature>
<evidence type="ECO:0000313" key="2">
    <source>
        <dbReference type="EMBL" id="CAD9565881.1"/>
    </source>
</evidence>
<evidence type="ECO:0000256" key="1">
    <source>
        <dbReference type="SAM" id="Phobius"/>
    </source>
</evidence>
<dbReference type="EMBL" id="HBGY01008260">
    <property type="protein sequence ID" value="CAD9565881.1"/>
    <property type="molecule type" value="Transcribed_RNA"/>
</dbReference>
<feature type="transmembrane region" description="Helical" evidence="1">
    <location>
        <begin position="154"/>
        <end position="174"/>
    </location>
</feature>
<keyword evidence="1" id="KW-0812">Transmembrane</keyword>
<organism evidence="2">
    <name type="scientific">Leptocylindrus danicus</name>
    <dbReference type="NCBI Taxonomy" id="163516"/>
    <lineage>
        <taxon>Eukaryota</taxon>
        <taxon>Sar</taxon>
        <taxon>Stramenopiles</taxon>
        <taxon>Ochrophyta</taxon>
        <taxon>Bacillariophyta</taxon>
        <taxon>Coscinodiscophyceae</taxon>
        <taxon>Chaetocerotophycidae</taxon>
        <taxon>Leptocylindrales</taxon>
        <taxon>Leptocylindraceae</taxon>
        <taxon>Leptocylindrus</taxon>
    </lineage>
</organism>
<sequence>MFWKRFTVTMEVVISKLFPAGFFWQSAGSLCGLSSETLGFALCTGLGEASGVFFGHVLYQLYKAGGSFKSKDNSAEVFQTAAFLATGTICSGTSWQPVVNFLQSFGLSFIGVFVGTWIMCTYAFNFGLRMARNLYSENMKHVEEPTWLNSKSDFALSITIGGATAFFVGTDTSYLPDENFLIHLVGVYDDYSVFYGAFLAGCSTALGFAVAQTLFNISYPTGKCWID</sequence>
<protein>
    <submittedName>
        <fullName evidence="2">Uncharacterized protein</fullName>
    </submittedName>
</protein>
<accession>A0A7S2NYR5</accession>